<reference evidence="1" key="1">
    <citation type="journal article" date="2022" name="bioRxiv">
        <title>Sequencing and chromosome-scale assembly of the giantPleurodeles waltlgenome.</title>
        <authorList>
            <person name="Brown T."/>
            <person name="Elewa A."/>
            <person name="Iarovenko S."/>
            <person name="Subramanian E."/>
            <person name="Araus A.J."/>
            <person name="Petzold A."/>
            <person name="Susuki M."/>
            <person name="Suzuki K.-i.T."/>
            <person name="Hayashi T."/>
            <person name="Toyoda A."/>
            <person name="Oliveira C."/>
            <person name="Osipova E."/>
            <person name="Leigh N.D."/>
            <person name="Simon A."/>
            <person name="Yun M.H."/>
        </authorList>
    </citation>
    <scope>NUCLEOTIDE SEQUENCE</scope>
    <source>
        <strain evidence="1">20211129_DDA</strain>
        <tissue evidence="1">Liver</tissue>
    </source>
</reference>
<proteinExistence type="predicted"/>
<sequence length="187" mass="21369">MLEQIATQIQEIATERVSERPPPCGLYPIRPAAGFQDPVRDEFEEGETEVKEVEKAPCLLPTAVRAEYEQRRKEGAISWVQLTEERVERLENVNSLRGQWTTGQIILKVGDTSARTLREAAGEWMLEERGKEEDVERLRYDGYLKERREETGVEATVGVTTLIQMRVQWEEAGACITFDPVLDKGFN</sequence>
<evidence type="ECO:0000313" key="2">
    <source>
        <dbReference type="Proteomes" id="UP001066276"/>
    </source>
</evidence>
<keyword evidence="2" id="KW-1185">Reference proteome</keyword>
<protein>
    <submittedName>
        <fullName evidence="1">Uncharacterized protein</fullName>
    </submittedName>
</protein>
<dbReference type="AlphaFoldDB" id="A0AAV7T7D9"/>
<dbReference type="EMBL" id="JANPWB010000007">
    <property type="protein sequence ID" value="KAJ1172444.1"/>
    <property type="molecule type" value="Genomic_DNA"/>
</dbReference>
<accession>A0AAV7T7D9</accession>
<organism evidence="1 2">
    <name type="scientific">Pleurodeles waltl</name>
    <name type="common">Iberian ribbed newt</name>
    <dbReference type="NCBI Taxonomy" id="8319"/>
    <lineage>
        <taxon>Eukaryota</taxon>
        <taxon>Metazoa</taxon>
        <taxon>Chordata</taxon>
        <taxon>Craniata</taxon>
        <taxon>Vertebrata</taxon>
        <taxon>Euteleostomi</taxon>
        <taxon>Amphibia</taxon>
        <taxon>Batrachia</taxon>
        <taxon>Caudata</taxon>
        <taxon>Salamandroidea</taxon>
        <taxon>Salamandridae</taxon>
        <taxon>Pleurodelinae</taxon>
        <taxon>Pleurodeles</taxon>
    </lineage>
</organism>
<dbReference type="Proteomes" id="UP001066276">
    <property type="component" value="Chromosome 4_1"/>
</dbReference>
<evidence type="ECO:0000313" key="1">
    <source>
        <dbReference type="EMBL" id="KAJ1172444.1"/>
    </source>
</evidence>
<gene>
    <name evidence="1" type="ORF">NDU88_004291</name>
</gene>
<name>A0AAV7T7D9_PLEWA</name>
<comment type="caution">
    <text evidence="1">The sequence shown here is derived from an EMBL/GenBank/DDBJ whole genome shotgun (WGS) entry which is preliminary data.</text>
</comment>